<dbReference type="OrthoDB" id="3359450at2"/>
<dbReference type="RefSeq" id="WP_131295934.1">
    <property type="nucleotide sequence ID" value="NZ_SJKA01000022.1"/>
</dbReference>
<keyword evidence="2" id="KW-1185">Reference proteome</keyword>
<sequence length="186" mass="20068">MRVAGLDLSLTSTGIAVIHSGTPEWTYTAKSSGKKDDNLQQRWVRLTGLLCEILNTIVDDEPLDLVVLESPSYGSTFGSPHDRSGLWWMVADALHGSDIPVATVSPQGRAKYGTGKGNAKKPEVYAAVKETYEPLEFEIPNNDVADAVILAAMGSRHLGFPLADIRPDHPLDQKKLEAMGGAAWPS</sequence>
<proteinExistence type="predicted"/>
<organism evidence="1 2">
    <name type="scientific">Kribbella sindirgiensis</name>
    <dbReference type="NCBI Taxonomy" id="1124744"/>
    <lineage>
        <taxon>Bacteria</taxon>
        <taxon>Bacillati</taxon>
        <taxon>Actinomycetota</taxon>
        <taxon>Actinomycetes</taxon>
        <taxon>Propionibacteriales</taxon>
        <taxon>Kribbellaceae</taxon>
        <taxon>Kribbella</taxon>
    </lineage>
</organism>
<dbReference type="GO" id="GO:0003676">
    <property type="term" value="F:nucleic acid binding"/>
    <property type="evidence" value="ECO:0007669"/>
    <property type="project" value="InterPro"/>
</dbReference>
<accession>A0A4V2M1Y0</accession>
<dbReference type="Proteomes" id="UP000292695">
    <property type="component" value="Unassembled WGS sequence"/>
</dbReference>
<evidence type="ECO:0000313" key="2">
    <source>
        <dbReference type="Proteomes" id="UP000292695"/>
    </source>
</evidence>
<evidence type="ECO:0008006" key="3">
    <source>
        <dbReference type="Google" id="ProtNLM"/>
    </source>
</evidence>
<dbReference type="AlphaFoldDB" id="A0A4V2M1Y0"/>
<protein>
    <recommendedName>
        <fullName evidence="3">Holliday junction nuclease RuvC</fullName>
    </recommendedName>
</protein>
<dbReference type="Gene3D" id="3.30.420.10">
    <property type="entry name" value="Ribonuclease H-like superfamily/Ribonuclease H"/>
    <property type="match status" value="1"/>
</dbReference>
<reference evidence="1 2" key="1">
    <citation type="submission" date="2019-02" db="EMBL/GenBank/DDBJ databases">
        <title>Kribbella capetownensis sp. nov. and Kribbella speibonae sp. nov., isolated from soil.</title>
        <authorList>
            <person name="Curtis S.M."/>
            <person name="Norton I."/>
            <person name="Everest G.J."/>
            <person name="Meyers P.R."/>
        </authorList>
    </citation>
    <scope>NUCLEOTIDE SEQUENCE [LARGE SCALE GENOMIC DNA]</scope>
    <source>
        <strain evidence="1 2">DSM 27082</strain>
    </source>
</reference>
<dbReference type="InterPro" id="IPR012337">
    <property type="entry name" value="RNaseH-like_sf"/>
</dbReference>
<name>A0A4V2M1Y0_9ACTN</name>
<evidence type="ECO:0000313" key="1">
    <source>
        <dbReference type="EMBL" id="TCC19979.1"/>
    </source>
</evidence>
<dbReference type="EMBL" id="SJKA01000022">
    <property type="protein sequence ID" value="TCC19979.1"/>
    <property type="molecule type" value="Genomic_DNA"/>
</dbReference>
<dbReference type="SUPFAM" id="SSF53098">
    <property type="entry name" value="Ribonuclease H-like"/>
    <property type="match status" value="1"/>
</dbReference>
<comment type="caution">
    <text evidence="1">The sequence shown here is derived from an EMBL/GenBank/DDBJ whole genome shotgun (WGS) entry which is preliminary data.</text>
</comment>
<gene>
    <name evidence="1" type="ORF">E0H50_37785</name>
</gene>
<dbReference type="InterPro" id="IPR036397">
    <property type="entry name" value="RNaseH_sf"/>
</dbReference>